<accession>A0AC60Q6D0</accession>
<evidence type="ECO:0000313" key="1">
    <source>
        <dbReference type="EMBL" id="KAG0428506.1"/>
    </source>
</evidence>
<protein>
    <submittedName>
        <fullName evidence="1">Uncharacterized protein</fullName>
    </submittedName>
</protein>
<name>A0AC60Q6D0_IXOPE</name>
<organism evidence="1 2">
    <name type="scientific">Ixodes persulcatus</name>
    <name type="common">Taiga tick</name>
    <dbReference type="NCBI Taxonomy" id="34615"/>
    <lineage>
        <taxon>Eukaryota</taxon>
        <taxon>Metazoa</taxon>
        <taxon>Ecdysozoa</taxon>
        <taxon>Arthropoda</taxon>
        <taxon>Chelicerata</taxon>
        <taxon>Arachnida</taxon>
        <taxon>Acari</taxon>
        <taxon>Parasitiformes</taxon>
        <taxon>Ixodida</taxon>
        <taxon>Ixodoidea</taxon>
        <taxon>Ixodidae</taxon>
        <taxon>Ixodinae</taxon>
        <taxon>Ixodes</taxon>
    </lineage>
</organism>
<gene>
    <name evidence="1" type="ORF">HPB47_024509</name>
</gene>
<keyword evidence="2" id="KW-1185">Reference proteome</keyword>
<feature type="non-terminal residue" evidence="1">
    <location>
        <position position="434"/>
    </location>
</feature>
<dbReference type="EMBL" id="JABSTQ010009515">
    <property type="protein sequence ID" value="KAG0428506.1"/>
    <property type="molecule type" value="Genomic_DNA"/>
</dbReference>
<sequence>MSQQAGEGMIPSSDDSAAIAAIMPGQQTCPTDAGPSSLPEGNRYELFPPLSVSDIADMDAEENASGKWHPVKSTRKRQKQGSSTSSSTVHLSGNGTTSRSTESLTVIFTSNKPDQIITTLGSLKISQALEKLCPECIIEVRVNDRLNLIAVDTRNGQTTRTLLNCTSICGLKVTAYEPSSRSAAVGVIRDVETNLSDFENTENIRSTVRITRLRRLGASESVKINFAGNELPSHVLLGHVRHSVAVFKDRPIQCKNCSGFGHRAIACKRPPGCSRCGECHVTTGKEKVDCSDRPAKCLNCNGSHEATSPLCPRWKHEQDILTYAKNHDLSFPSAKSALQQLKQSNLAEKNSQPNIKSTDQPLIVEPSKKMEVQKTPPPPRTGITYAAALANQDPNIPVIFAKTKPNSEPSRTVTERKQEPRQAKKNTAETETDT</sequence>
<dbReference type="Proteomes" id="UP000805193">
    <property type="component" value="Unassembled WGS sequence"/>
</dbReference>
<proteinExistence type="predicted"/>
<evidence type="ECO:0000313" key="2">
    <source>
        <dbReference type="Proteomes" id="UP000805193"/>
    </source>
</evidence>
<reference evidence="1 2" key="1">
    <citation type="journal article" date="2020" name="Cell">
        <title>Large-Scale Comparative Analyses of Tick Genomes Elucidate Their Genetic Diversity and Vector Capacities.</title>
        <authorList>
            <consortium name="Tick Genome and Microbiome Consortium (TIGMIC)"/>
            <person name="Jia N."/>
            <person name="Wang J."/>
            <person name="Shi W."/>
            <person name="Du L."/>
            <person name="Sun Y."/>
            <person name="Zhan W."/>
            <person name="Jiang J.F."/>
            <person name="Wang Q."/>
            <person name="Zhang B."/>
            <person name="Ji P."/>
            <person name="Bell-Sakyi L."/>
            <person name="Cui X.M."/>
            <person name="Yuan T.T."/>
            <person name="Jiang B.G."/>
            <person name="Yang W.F."/>
            <person name="Lam T.T."/>
            <person name="Chang Q.C."/>
            <person name="Ding S.J."/>
            <person name="Wang X.J."/>
            <person name="Zhu J.G."/>
            <person name="Ruan X.D."/>
            <person name="Zhao L."/>
            <person name="Wei J.T."/>
            <person name="Ye R.Z."/>
            <person name="Que T.C."/>
            <person name="Du C.H."/>
            <person name="Zhou Y.H."/>
            <person name="Cheng J.X."/>
            <person name="Dai P.F."/>
            <person name="Guo W.B."/>
            <person name="Han X.H."/>
            <person name="Huang E.J."/>
            <person name="Li L.F."/>
            <person name="Wei W."/>
            <person name="Gao Y.C."/>
            <person name="Liu J.Z."/>
            <person name="Shao H.Z."/>
            <person name="Wang X."/>
            <person name="Wang C.C."/>
            <person name="Yang T.C."/>
            <person name="Huo Q.B."/>
            <person name="Li W."/>
            <person name="Chen H.Y."/>
            <person name="Chen S.E."/>
            <person name="Zhou L.G."/>
            <person name="Ni X.B."/>
            <person name="Tian J.H."/>
            <person name="Sheng Y."/>
            <person name="Liu T."/>
            <person name="Pan Y.S."/>
            <person name="Xia L.Y."/>
            <person name="Li J."/>
            <person name="Zhao F."/>
            <person name="Cao W.C."/>
        </authorList>
    </citation>
    <scope>NUCLEOTIDE SEQUENCE [LARGE SCALE GENOMIC DNA]</scope>
    <source>
        <strain evidence="1">Iper-2018</strain>
    </source>
</reference>
<comment type="caution">
    <text evidence="1">The sequence shown here is derived from an EMBL/GenBank/DDBJ whole genome shotgun (WGS) entry which is preliminary data.</text>
</comment>